<dbReference type="EMBL" id="QREG01000016">
    <property type="protein sequence ID" value="RED95989.1"/>
    <property type="molecule type" value="Genomic_DNA"/>
</dbReference>
<sequence>MAKQVVEETGNRNSDLEILDNIKKYQNVTSELISELDNGNKQAVIKKLQDHIDTLRTSSNRISEYFSISNTTSVENIKIQIALLEQETLNSYTSQIGSTDMMFDQLDIFFVPDEYLINKNEPVKGTIYMGATTSRSEKMKMFINGSDIPIISGGGRVELPYSAVTPNFEFKAKFLETRFNNELEKTIKLKSSK</sequence>
<evidence type="ECO:0000313" key="1">
    <source>
        <dbReference type="EMBL" id="RED95989.1"/>
    </source>
</evidence>
<dbReference type="Proteomes" id="UP000256779">
    <property type="component" value="Unassembled WGS sequence"/>
</dbReference>
<proteinExistence type="predicted"/>
<protein>
    <submittedName>
        <fullName evidence="1">Uncharacterized protein</fullName>
    </submittedName>
</protein>
<accession>A0A3D9L0M0</accession>
<reference evidence="1 2" key="1">
    <citation type="submission" date="2018-07" db="EMBL/GenBank/DDBJ databases">
        <title>Genomic Encyclopedia of Type Strains, Phase IV (KMG-IV): sequencing the most valuable type-strain genomes for metagenomic binning, comparative biology and taxonomic classification.</title>
        <authorList>
            <person name="Goeker M."/>
        </authorList>
    </citation>
    <scope>NUCLEOTIDE SEQUENCE [LARGE SCALE GENOMIC DNA]</scope>
    <source>
        <strain evidence="1 2">DSM 4134</strain>
    </source>
</reference>
<evidence type="ECO:0000313" key="2">
    <source>
        <dbReference type="Proteomes" id="UP000256779"/>
    </source>
</evidence>
<comment type="caution">
    <text evidence="1">The sequence shown here is derived from an EMBL/GenBank/DDBJ whole genome shotgun (WGS) entry which is preliminary data.</text>
</comment>
<gene>
    <name evidence="1" type="ORF">C7460_11647</name>
</gene>
<name>A0A3D9L0M0_MARFU</name>
<keyword evidence="2" id="KW-1185">Reference proteome</keyword>
<dbReference type="RefSeq" id="WP_147302984.1">
    <property type="nucleotide sequence ID" value="NZ_QREG01000016.1"/>
</dbReference>
<dbReference type="AlphaFoldDB" id="A0A3D9L0M0"/>
<organism evidence="1 2">
    <name type="scientific">Marinoscillum furvescens DSM 4134</name>
    <dbReference type="NCBI Taxonomy" id="1122208"/>
    <lineage>
        <taxon>Bacteria</taxon>
        <taxon>Pseudomonadati</taxon>
        <taxon>Bacteroidota</taxon>
        <taxon>Cytophagia</taxon>
        <taxon>Cytophagales</taxon>
        <taxon>Reichenbachiellaceae</taxon>
        <taxon>Marinoscillum</taxon>
    </lineage>
</organism>